<reference evidence="1" key="1">
    <citation type="submission" date="2021-05" db="EMBL/GenBank/DDBJ databases">
        <authorList>
            <person name="Pan Q."/>
            <person name="Jouanno E."/>
            <person name="Zahm M."/>
            <person name="Klopp C."/>
            <person name="Cabau C."/>
            <person name="Louis A."/>
            <person name="Berthelot C."/>
            <person name="Parey E."/>
            <person name="Roest Crollius H."/>
            <person name="Montfort J."/>
            <person name="Robinson-Rechavi M."/>
            <person name="Bouchez O."/>
            <person name="Lampietro C."/>
            <person name="Lopez Roques C."/>
            <person name="Donnadieu C."/>
            <person name="Postlethwait J."/>
            <person name="Bobe J."/>
            <person name="Dillon D."/>
            <person name="Chandos A."/>
            <person name="von Hippel F."/>
            <person name="Guiguen Y."/>
        </authorList>
    </citation>
    <scope>NUCLEOTIDE SEQUENCE</scope>
    <source>
        <strain evidence="1">YG-Jan2019</strain>
    </source>
</reference>
<proteinExistence type="predicted"/>
<dbReference type="Proteomes" id="UP001157502">
    <property type="component" value="Chromosome 36"/>
</dbReference>
<organism evidence="1 2">
    <name type="scientific">Dallia pectoralis</name>
    <name type="common">Alaska blackfish</name>
    <dbReference type="NCBI Taxonomy" id="75939"/>
    <lineage>
        <taxon>Eukaryota</taxon>
        <taxon>Metazoa</taxon>
        <taxon>Chordata</taxon>
        <taxon>Craniata</taxon>
        <taxon>Vertebrata</taxon>
        <taxon>Euteleostomi</taxon>
        <taxon>Actinopterygii</taxon>
        <taxon>Neopterygii</taxon>
        <taxon>Teleostei</taxon>
        <taxon>Protacanthopterygii</taxon>
        <taxon>Esociformes</taxon>
        <taxon>Umbridae</taxon>
        <taxon>Dallia</taxon>
    </lineage>
</organism>
<dbReference type="EMBL" id="CM055763">
    <property type="protein sequence ID" value="KAJ7985538.1"/>
    <property type="molecule type" value="Genomic_DNA"/>
</dbReference>
<evidence type="ECO:0000313" key="2">
    <source>
        <dbReference type="Proteomes" id="UP001157502"/>
    </source>
</evidence>
<evidence type="ECO:0000313" key="1">
    <source>
        <dbReference type="EMBL" id="KAJ7985538.1"/>
    </source>
</evidence>
<sequence length="138" mass="15353">MCPFYAALPVVSVIMPVFHLVLPLLQTELCRIESPLTVRGGRRPGISPQTPTKRLFPFYQGHPLPGDRQLLPPTGTAGRFFSPEVTGFFFEQFRVPFLLRRGYVSPRGGLDLEFTVTSAVVYASQLLNAKHYTGSNTV</sequence>
<protein>
    <submittedName>
        <fullName evidence="1">Uncharacterized protein</fullName>
    </submittedName>
</protein>
<comment type="caution">
    <text evidence="1">The sequence shown here is derived from an EMBL/GenBank/DDBJ whole genome shotgun (WGS) entry which is preliminary data.</text>
</comment>
<keyword evidence="2" id="KW-1185">Reference proteome</keyword>
<name>A0ACC2F297_DALPE</name>
<gene>
    <name evidence="1" type="ORF">DPEC_G00353110</name>
</gene>
<accession>A0ACC2F297</accession>